<accession>A0ACB8RMA6</accession>
<sequence length="309" mass="35172">MTIIHLQPEEPTHEEWLRSRGYSLLPCPCGDDDQLHEDVATRRLILKSRELGLWATPSLPVLEGDEEPSPLCDRTLEHTCNDSVLFATHGNGPNQELVCIKYMPASSMGLRYGMILDAPHLRVDPRNHAVPVFEMFPNYDGTMAYTVLPFLQSVELTQLRSTEQILDFVSQLLQGLEFMHEQGVAHGNISLHHIMLLPIEPSSSKYVFIDYSQSSFVRSENRPTTLANATTAGRDCINNIDSFFSLKRDILMLGRVFQEARKLSRSLRFLDGIISSMVHQEPRCRPSAAAAFEQLQHEWDCVLKHRDTW</sequence>
<name>A0ACB8RMA6_9AGAM</name>
<keyword evidence="2" id="KW-1185">Reference proteome</keyword>
<evidence type="ECO:0000313" key="2">
    <source>
        <dbReference type="Proteomes" id="UP000814033"/>
    </source>
</evidence>
<reference evidence="1" key="2">
    <citation type="journal article" date="2022" name="New Phytol.">
        <title>Evolutionary transition to the ectomycorrhizal habit in the genomes of a hyperdiverse lineage of mushroom-forming fungi.</title>
        <authorList>
            <person name="Looney B."/>
            <person name="Miyauchi S."/>
            <person name="Morin E."/>
            <person name="Drula E."/>
            <person name="Courty P.E."/>
            <person name="Kohler A."/>
            <person name="Kuo A."/>
            <person name="LaButti K."/>
            <person name="Pangilinan J."/>
            <person name="Lipzen A."/>
            <person name="Riley R."/>
            <person name="Andreopoulos W."/>
            <person name="He G."/>
            <person name="Johnson J."/>
            <person name="Nolan M."/>
            <person name="Tritt A."/>
            <person name="Barry K.W."/>
            <person name="Grigoriev I.V."/>
            <person name="Nagy L.G."/>
            <person name="Hibbett D."/>
            <person name="Henrissat B."/>
            <person name="Matheny P.B."/>
            <person name="Labbe J."/>
            <person name="Martin F.M."/>
        </authorList>
    </citation>
    <scope>NUCLEOTIDE SEQUENCE</scope>
    <source>
        <strain evidence="1">FP105234-sp</strain>
    </source>
</reference>
<protein>
    <submittedName>
        <fullName evidence="1">Uncharacterized protein</fullName>
    </submittedName>
</protein>
<proteinExistence type="predicted"/>
<reference evidence="1" key="1">
    <citation type="submission" date="2021-02" db="EMBL/GenBank/DDBJ databases">
        <authorList>
            <consortium name="DOE Joint Genome Institute"/>
            <person name="Ahrendt S."/>
            <person name="Looney B.P."/>
            <person name="Miyauchi S."/>
            <person name="Morin E."/>
            <person name="Drula E."/>
            <person name="Courty P.E."/>
            <person name="Chicoki N."/>
            <person name="Fauchery L."/>
            <person name="Kohler A."/>
            <person name="Kuo A."/>
            <person name="Labutti K."/>
            <person name="Pangilinan J."/>
            <person name="Lipzen A."/>
            <person name="Riley R."/>
            <person name="Andreopoulos W."/>
            <person name="He G."/>
            <person name="Johnson J."/>
            <person name="Barry K.W."/>
            <person name="Grigoriev I.V."/>
            <person name="Nagy L."/>
            <person name="Hibbett D."/>
            <person name="Henrissat B."/>
            <person name="Matheny P.B."/>
            <person name="Labbe J."/>
            <person name="Martin F."/>
        </authorList>
    </citation>
    <scope>NUCLEOTIDE SEQUENCE</scope>
    <source>
        <strain evidence="1">FP105234-sp</strain>
    </source>
</reference>
<evidence type="ECO:0000313" key="1">
    <source>
        <dbReference type="EMBL" id="KAI0045017.1"/>
    </source>
</evidence>
<dbReference type="EMBL" id="MU275964">
    <property type="protein sequence ID" value="KAI0045017.1"/>
    <property type="molecule type" value="Genomic_DNA"/>
</dbReference>
<gene>
    <name evidence="1" type="ORF">FA95DRAFT_1561583</name>
</gene>
<dbReference type="Proteomes" id="UP000814033">
    <property type="component" value="Unassembled WGS sequence"/>
</dbReference>
<organism evidence="1 2">
    <name type="scientific">Auriscalpium vulgare</name>
    <dbReference type="NCBI Taxonomy" id="40419"/>
    <lineage>
        <taxon>Eukaryota</taxon>
        <taxon>Fungi</taxon>
        <taxon>Dikarya</taxon>
        <taxon>Basidiomycota</taxon>
        <taxon>Agaricomycotina</taxon>
        <taxon>Agaricomycetes</taxon>
        <taxon>Russulales</taxon>
        <taxon>Auriscalpiaceae</taxon>
        <taxon>Auriscalpium</taxon>
    </lineage>
</organism>
<comment type="caution">
    <text evidence="1">The sequence shown here is derived from an EMBL/GenBank/DDBJ whole genome shotgun (WGS) entry which is preliminary data.</text>
</comment>